<evidence type="ECO:0000313" key="3">
    <source>
        <dbReference type="Proteomes" id="UP000749559"/>
    </source>
</evidence>
<accession>A0A8S4Q8L2</accession>
<proteinExistence type="predicted"/>
<gene>
    <name evidence="2" type="ORF">OFUS_LOCUS24622</name>
</gene>
<dbReference type="OrthoDB" id="6118686at2759"/>
<sequence length="275" mass="30831">MGGCCPGSQESGQGPSERTSLLSGGTKTIETQPGRPRGISVDDDDRSGSVSSVSARKHKPSDVRYTKSSRTDIKAGDIVEIDVNKTSVDNVDKRLEDHANLFNYHLARYRSLHKEVVHFKSVVSSDDAEISIKECFKDIRNRLGTEVDVSVKRKFKYCMEIEYDPKKIVNNHIIEAFEHFNKANKLIREIIEKGPPLVNSVELVIQEDSQLRRDILVASLGDDGPDAVKSCMENIAQLKRVPIFVDTIKKETLILFEELMNGATILLEKEEEIMA</sequence>
<dbReference type="EMBL" id="CAIIXF020000012">
    <property type="protein sequence ID" value="CAH1800779.1"/>
    <property type="molecule type" value="Genomic_DNA"/>
</dbReference>
<protein>
    <submittedName>
        <fullName evidence="2">Uncharacterized protein</fullName>
    </submittedName>
</protein>
<dbReference type="Proteomes" id="UP000749559">
    <property type="component" value="Unassembled WGS sequence"/>
</dbReference>
<keyword evidence="3" id="KW-1185">Reference proteome</keyword>
<evidence type="ECO:0000313" key="2">
    <source>
        <dbReference type="EMBL" id="CAH1800779.1"/>
    </source>
</evidence>
<feature type="region of interest" description="Disordered" evidence="1">
    <location>
        <begin position="1"/>
        <end position="69"/>
    </location>
</feature>
<reference evidence="2" key="1">
    <citation type="submission" date="2022-03" db="EMBL/GenBank/DDBJ databases">
        <authorList>
            <person name="Martin C."/>
        </authorList>
    </citation>
    <scope>NUCLEOTIDE SEQUENCE</scope>
</reference>
<organism evidence="2 3">
    <name type="scientific">Owenia fusiformis</name>
    <name type="common">Polychaete worm</name>
    <dbReference type="NCBI Taxonomy" id="6347"/>
    <lineage>
        <taxon>Eukaryota</taxon>
        <taxon>Metazoa</taxon>
        <taxon>Spiralia</taxon>
        <taxon>Lophotrochozoa</taxon>
        <taxon>Annelida</taxon>
        <taxon>Polychaeta</taxon>
        <taxon>Sedentaria</taxon>
        <taxon>Canalipalpata</taxon>
        <taxon>Sabellida</taxon>
        <taxon>Oweniida</taxon>
        <taxon>Oweniidae</taxon>
        <taxon>Owenia</taxon>
    </lineage>
</organism>
<comment type="caution">
    <text evidence="2">The sequence shown here is derived from an EMBL/GenBank/DDBJ whole genome shotgun (WGS) entry which is preliminary data.</text>
</comment>
<name>A0A8S4Q8L2_OWEFU</name>
<evidence type="ECO:0000256" key="1">
    <source>
        <dbReference type="SAM" id="MobiDB-lite"/>
    </source>
</evidence>
<feature type="compositionally biased region" description="Basic and acidic residues" evidence="1">
    <location>
        <begin position="60"/>
        <end position="69"/>
    </location>
</feature>
<dbReference type="AlphaFoldDB" id="A0A8S4Q8L2"/>
<feature type="compositionally biased region" description="Polar residues" evidence="1">
    <location>
        <begin position="8"/>
        <end position="31"/>
    </location>
</feature>